<organism evidence="2 3">
    <name type="scientific">Clavibacter michiganensis</name>
    <dbReference type="NCBI Taxonomy" id="28447"/>
    <lineage>
        <taxon>Bacteria</taxon>
        <taxon>Bacillati</taxon>
        <taxon>Actinomycetota</taxon>
        <taxon>Actinomycetes</taxon>
        <taxon>Micrococcales</taxon>
        <taxon>Microbacteriaceae</taxon>
        <taxon>Clavibacter</taxon>
    </lineage>
</organism>
<proteinExistence type="predicted"/>
<protein>
    <recommendedName>
        <fullName evidence="4">HEAT repeat domain-containing protein</fullName>
    </recommendedName>
</protein>
<reference evidence="2 3" key="1">
    <citation type="submission" date="2018-02" db="EMBL/GenBank/DDBJ databases">
        <title>Bacteriophage NCPPB3778 and a type I-E CRISPR drive the evolution of the US Biological Select Agent, Rathayibacter toxicus.</title>
        <authorList>
            <person name="Davis E.W.II."/>
            <person name="Tabima J.F."/>
            <person name="Weisberg A.J."/>
            <person name="Lopes L.D."/>
            <person name="Wiseman M.S."/>
            <person name="Wiseman M.S."/>
            <person name="Pupko T."/>
            <person name="Belcher M.S."/>
            <person name="Sechler A.J."/>
            <person name="Tancos M.A."/>
            <person name="Schroeder B.K."/>
            <person name="Murray T.D."/>
            <person name="Luster D.G."/>
            <person name="Schneider W.L."/>
            <person name="Rogers E."/>
            <person name="Andreote F.D."/>
            <person name="Grunwald N.J."/>
            <person name="Putnam M.L."/>
            <person name="Chang J.H."/>
        </authorList>
    </citation>
    <scope>NUCLEOTIDE SEQUENCE [LARGE SCALE GENOMIC DNA]</scope>
    <source>
        <strain evidence="2 3">AY1B3</strain>
    </source>
</reference>
<evidence type="ECO:0000313" key="2">
    <source>
        <dbReference type="EMBL" id="PPF70990.1"/>
    </source>
</evidence>
<feature type="compositionally biased region" description="Basic and acidic residues" evidence="1">
    <location>
        <begin position="247"/>
        <end position="256"/>
    </location>
</feature>
<dbReference type="EMBL" id="PSXY01000002">
    <property type="protein sequence ID" value="PPF70990.1"/>
    <property type="molecule type" value="Genomic_DNA"/>
</dbReference>
<dbReference type="Gene3D" id="1.25.10.10">
    <property type="entry name" value="Leucine-rich Repeat Variant"/>
    <property type="match status" value="1"/>
</dbReference>
<sequence length="264" mass="29639">MLWDHPCMPTVRASALEATNAKDADVLRSLSTHRSMSVRYAVADNPATDDETIARLIDDPNESVRYTAASNLAERPALQQLVARSSDEWLRAALASTFLDQDDRSLPRDVQRALMADTFAETRSRIAETTNYLDIFETLLHDSDDRVRAACAANPRIEREQMERLITDPKWEVRASAAARGMRYPDDEQLLRLAQDRSVGVRWTVVYRPDRPRAALELIAKDDDEMNAHAAKSVLGDDDINSAQVRDSAREQRARAEGTLGFQG</sequence>
<accession>A0A2S5VXJ3</accession>
<dbReference type="Proteomes" id="UP000239241">
    <property type="component" value="Unassembled WGS sequence"/>
</dbReference>
<gene>
    <name evidence="2" type="ORF">C5E16_01710</name>
</gene>
<dbReference type="AlphaFoldDB" id="A0A2S5VXJ3"/>
<dbReference type="InterPro" id="IPR011989">
    <property type="entry name" value="ARM-like"/>
</dbReference>
<evidence type="ECO:0000313" key="3">
    <source>
        <dbReference type="Proteomes" id="UP000239241"/>
    </source>
</evidence>
<dbReference type="SUPFAM" id="SSF48371">
    <property type="entry name" value="ARM repeat"/>
    <property type="match status" value="1"/>
</dbReference>
<feature type="region of interest" description="Disordered" evidence="1">
    <location>
        <begin position="232"/>
        <end position="264"/>
    </location>
</feature>
<name>A0A2S5VXJ3_9MICO</name>
<evidence type="ECO:0000256" key="1">
    <source>
        <dbReference type="SAM" id="MobiDB-lite"/>
    </source>
</evidence>
<evidence type="ECO:0008006" key="4">
    <source>
        <dbReference type="Google" id="ProtNLM"/>
    </source>
</evidence>
<dbReference type="InterPro" id="IPR016024">
    <property type="entry name" value="ARM-type_fold"/>
</dbReference>
<comment type="caution">
    <text evidence="2">The sequence shown here is derived from an EMBL/GenBank/DDBJ whole genome shotgun (WGS) entry which is preliminary data.</text>
</comment>